<dbReference type="InterPro" id="IPR026960">
    <property type="entry name" value="RVT-Znf"/>
</dbReference>
<dbReference type="EMBL" id="JABEZY010000007">
    <property type="protein sequence ID" value="MBA0741875.1"/>
    <property type="molecule type" value="Genomic_DNA"/>
</dbReference>
<dbReference type="Proteomes" id="UP000593579">
    <property type="component" value="Unassembled WGS sequence"/>
</dbReference>
<organism evidence="2 3">
    <name type="scientific">Gossypium gossypioides</name>
    <name type="common">Mexican cotton</name>
    <name type="synonym">Selera gossypioides</name>
    <dbReference type="NCBI Taxonomy" id="34282"/>
    <lineage>
        <taxon>Eukaryota</taxon>
        <taxon>Viridiplantae</taxon>
        <taxon>Streptophyta</taxon>
        <taxon>Embryophyta</taxon>
        <taxon>Tracheophyta</taxon>
        <taxon>Spermatophyta</taxon>
        <taxon>Magnoliopsida</taxon>
        <taxon>eudicotyledons</taxon>
        <taxon>Gunneridae</taxon>
        <taxon>Pentapetalae</taxon>
        <taxon>rosids</taxon>
        <taxon>malvids</taxon>
        <taxon>Malvales</taxon>
        <taxon>Malvaceae</taxon>
        <taxon>Malvoideae</taxon>
        <taxon>Gossypium</taxon>
    </lineage>
</organism>
<proteinExistence type="predicted"/>
<name>A0A7J9C0S8_GOSGO</name>
<sequence>MTTSGSFSVKSTYEKLREGLWNSKESIWQLPWKFQGLQRVRFFIWLALKEQLLTNAEKTRRGIGMNIACGICGHDYENVLHVLRDCTAAKDIWNQLIPTDGSVRSEDAFVTAGGLLCDQNGEWIIGFNRMEYLGGSNSALVRRILVLLKLLSHWSLQHVSREDNKFIDKIVNMVRDRRTGLRLMKDPIQMDSL</sequence>
<comment type="caution">
    <text evidence="2">The sequence shown here is derived from an EMBL/GenBank/DDBJ whole genome shotgun (WGS) entry which is preliminary data.</text>
</comment>
<gene>
    <name evidence="2" type="ORF">Gogos_014996</name>
</gene>
<accession>A0A7J9C0S8</accession>
<dbReference type="OrthoDB" id="1752219at2759"/>
<evidence type="ECO:0000259" key="1">
    <source>
        <dbReference type="Pfam" id="PF13966"/>
    </source>
</evidence>
<protein>
    <recommendedName>
        <fullName evidence="1">Reverse transcriptase zinc-binding domain-containing protein</fullName>
    </recommendedName>
</protein>
<evidence type="ECO:0000313" key="3">
    <source>
        <dbReference type="Proteomes" id="UP000593579"/>
    </source>
</evidence>
<feature type="domain" description="Reverse transcriptase zinc-binding" evidence="1">
    <location>
        <begin position="7"/>
        <end position="93"/>
    </location>
</feature>
<keyword evidence="3" id="KW-1185">Reference proteome</keyword>
<dbReference type="Pfam" id="PF13966">
    <property type="entry name" value="zf-RVT"/>
    <property type="match status" value="1"/>
</dbReference>
<dbReference type="AlphaFoldDB" id="A0A7J9C0S8"/>
<reference evidence="2 3" key="1">
    <citation type="journal article" date="2019" name="Genome Biol. Evol.">
        <title>Insights into the evolution of the New World diploid cottons (Gossypium, subgenus Houzingenia) based on genome sequencing.</title>
        <authorList>
            <person name="Grover C.E."/>
            <person name="Arick M.A. 2nd"/>
            <person name="Thrash A."/>
            <person name="Conover J.L."/>
            <person name="Sanders W.S."/>
            <person name="Peterson D.G."/>
            <person name="Frelichowski J.E."/>
            <person name="Scheffler J.A."/>
            <person name="Scheffler B.E."/>
            <person name="Wendel J.F."/>
        </authorList>
    </citation>
    <scope>NUCLEOTIDE SEQUENCE [LARGE SCALE GENOMIC DNA]</scope>
    <source>
        <strain evidence="2">5</strain>
        <tissue evidence="2">Leaf</tissue>
    </source>
</reference>
<evidence type="ECO:0000313" key="2">
    <source>
        <dbReference type="EMBL" id="MBA0741875.1"/>
    </source>
</evidence>